<dbReference type="Proteomes" id="UP001551482">
    <property type="component" value="Unassembled WGS sequence"/>
</dbReference>
<dbReference type="EMBL" id="JBEZFP010000234">
    <property type="protein sequence ID" value="MEU8140071.1"/>
    <property type="molecule type" value="Genomic_DNA"/>
</dbReference>
<reference evidence="2 3" key="1">
    <citation type="submission" date="2024-06" db="EMBL/GenBank/DDBJ databases">
        <title>The Natural Products Discovery Center: Release of the First 8490 Sequenced Strains for Exploring Actinobacteria Biosynthetic Diversity.</title>
        <authorList>
            <person name="Kalkreuter E."/>
            <person name="Kautsar S.A."/>
            <person name="Yang D."/>
            <person name="Bader C.D."/>
            <person name="Teijaro C.N."/>
            <person name="Fluegel L."/>
            <person name="Davis C.M."/>
            <person name="Simpson J.R."/>
            <person name="Lauterbach L."/>
            <person name="Steele A.D."/>
            <person name="Gui C."/>
            <person name="Meng S."/>
            <person name="Li G."/>
            <person name="Viehrig K."/>
            <person name="Ye F."/>
            <person name="Su P."/>
            <person name="Kiefer A.F."/>
            <person name="Nichols A."/>
            <person name="Cepeda A.J."/>
            <person name="Yan W."/>
            <person name="Fan B."/>
            <person name="Jiang Y."/>
            <person name="Adhikari A."/>
            <person name="Zheng C.-J."/>
            <person name="Schuster L."/>
            <person name="Cowan T.M."/>
            <person name="Smanski M.J."/>
            <person name="Chevrette M.G."/>
            <person name="De Carvalho L.P.S."/>
            <person name="Shen B."/>
        </authorList>
    </citation>
    <scope>NUCLEOTIDE SEQUENCE [LARGE SCALE GENOMIC DNA]</scope>
    <source>
        <strain evidence="2 3">NPDC048946</strain>
    </source>
</reference>
<proteinExistence type="predicted"/>
<name>A0ABV3DWF8_9ACTN</name>
<feature type="region of interest" description="Disordered" evidence="1">
    <location>
        <begin position="34"/>
        <end position="55"/>
    </location>
</feature>
<evidence type="ECO:0008006" key="4">
    <source>
        <dbReference type="Google" id="ProtNLM"/>
    </source>
</evidence>
<evidence type="ECO:0000313" key="3">
    <source>
        <dbReference type="Proteomes" id="UP001551482"/>
    </source>
</evidence>
<protein>
    <recommendedName>
        <fullName evidence="4">Secreted protein</fullName>
    </recommendedName>
</protein>
<accession>A0ABV3DWF8</accession>
<organism evidence="2 3">
    <name type="scientific">Streptodolium elevatio</name>
    <dbReference type="NCBI Taxonomy" id="3157996"/>
    <lineage>
        <taxon>Bacteria</taxon>
        <taxon>Bacillati</taxon>
        <taxon>Actinomycetota</taxon>
        <taxon>Actinomycetes</taxon>
        <taxon>Kitasatosporales</taxon>
        <taxon>Streptomycetaceae</taxon>
        <taxon>Streptodolium</taxon>
    </lineage>
</organism>
<evidence type="ECO:0000256" key="1">
    <source>
        <dbReference type="SAM" id="MobiDB-lite"/>
    </source>
</evidence>
<sequence>MLKAGLAIAASAVAVVAIGAVVAAPLAERRLNGRHEQESTYRTGRDAKAGHASVPEWLPDDATGVRYKMRTTGGDRLLVANLKAGRPPVGCVPADEHVRPKLTAGWFPKGVMRKANLKCGMYSGYADGNKFVAWQRDGGRRNADPSGPSKPSNRADR</sequence>
<dbReference type="RefSeq" id="WP_358364836.1">
    <property type="nucleotide sequence ID" value="NZ_JBEZFP010000234.1"/>
</dbReference>
<feature type="region of interest" description="Disordered" evidence="1">
    <location>
        <begin position="136"/>
        <end position="157"/>
    </location>
</feature>
<comment type="caution">
    <text evidence="2">The sequence shown here is derived from an EMBL/GenBank/DDBJ whole genome shotgun (WGS) entry which is preliminary data.</text>
</comment>
<evidence type="ECO:0000313" key="2">
    <source>
        <dbReference type="EMBL" id="MEU8140071.1"/>
    </source>
</evidence>
<keyword evidence="3" id="KW-1185">Reference proteome</keyword>
<feature type="compositionally biased region" description="Basic and acidic residues" evidence="1">
    <location>
        <begin position="34"/>
        <end position="49"/>
    </location>
</feature>
<gene>
    <name evidence="2" type="ORF">AB0C36_42110</name>
</gene>